<organism evidence="1 2">
    <name type="scientific">Enterobacter asburiae</name>
    <dbReference type="NCBI Taxonomy" id="61645"/>
    <lineage>
        <taxon>Bacteria</taxon>
        <taxon>Pseudomonadati</taxon>
        <taxon>Pseudomonadota</taxon>
        <taxon>Gammaproteobacteria</taxon>
        <taxon>Enterobacterales</taxon>
        <taxon>Enterobacteriaceae</taxon>
        <taxon>Enterobacter</taxon>
        <taxon>Enterobacter cloacae complex</taxon>
    </lineage>
</organism>
<evidence type="ECO:0000313" key="1">
    <source>
        <dbReference type="EMBL" id="QYD29061.1"/>
    </source>
</evidence>
<sequence length="75" mass="8443">MTLLADARSSIGDIDDLFFDAVITARKLDALTTAYCEQYFTDEDNKRQETYLAAAIRDYASKACDELNIIEAKIN</sequence>
<protein>
    <submittedName>
        <fullName evidence="1">Uncharacterized protein</fullName>
    </submittedName>
</protein>
<dbReference type="Proteomes" id="UP000826990">
    <property type="component" value="Chromosome"/>
</dbReference>
<gene>
    <name evidence="1" type="ORF">KZX48_08065</name>
</gene>
<dbReference type="EMBL" id="CP080107">
    <property type="protein sequence ID" value="QYD29061.1"/>
    <property type="molecule type" value="Genomic_DNA"/>
</dbReference>
<evidence type="ECO:0000313" key="2">
    <source>
        <dbReference type="Proteomes" id="UP000826990"/>
    </source>
</evidence>
<proteinExistence type="predicted"/>
<accession>A0AAQ0EUP9</accession>
<dbReference type="AlphaFoldDB" id="A0AAQ0EUP9"/>
<name>A0AAQ0EUP9_ENTAS</name>
<reference evidence="1" key="1">
    <citation type="submission" date="2021-07" db="EMBL/GenBank/DDBJ databases">
        <title>Characterization of Emerging Pathogens Carrying KPC-2 Gene in IncP-6 Plasmids Isolated from Urban Sewage in Argentina.</title>
        <authorList>
            <person name="Ghiglione B."/>
            <person name="Haim M.S."/>
            <person name="Dropa M."/>
        </authorList>
    </citation>
    <scope>NUCLEOTIDE SEQUENCE</scope>
    <source>
        <strain evidence="1">WW-19C</strain>
    </source>
</reference>